<evidence type="ECO:0000313" key="6">
    <source>
        <dbReference type="Proteomes" id="UP000000529"/>
    </source>
</evidence>
<keyword evidence="1" id="KW-0479">Metal-binding</keyword>
<dbReference type="Proteomes" id="UP000000529">
    <property type="component" value="Chromosome"/>
</dbReference>
<keyword evidence="2" id="KW-0863">Zinc-finger</keyword>
<keyword evidence="6" id="KW-1185">Reference proteome</keyword>
<sequence>MRGLWGDTWICPNPNCGYENYNKVNFCGVCGTKKKALVRKLLDEQKNEVRMIHIFKKLFICKLIVFTFFAHLLLHAHSVTEILKSIPEDDREVLSRLFYQLMNNDLFAYTLFGDKPVSVTANFILTPYGNIFCRMKCGGYFWEKWKVWKKYEHLFPMKNYLLIEESAQTNTKNIFFLNKKWFVKTVCQHLKIFETILDGNIIPKNLLNKIEKSQKFFSVIKENPILLGILLGYGQHNAELYSRRNDLRHFIDFEQIPKIPYKMLKPSKQFVSLEEEYQYLNSRLKPFDDYHYLPLIISPVHFVADYSHSQTKELQKKYRKLRGKISAIYSQGDFLEITLNEMTR</sequence>
<keyword evidence="3" id="KW-0862">Zinc</keyword>
<dbReference type="InterPro" id="IPR001876">
    <property type="entry name" value="Znf_RanBP2"/>
</dbReference>
<reference evidence="5 6" key="1">
    <citation type="journal article" date="2004" name="Science">
        <title>Illuminating the evolutionary history of chlamydiae.</title>
        <authorList>
            <person name="Horn M."/>
            <person name="Collingro A."/>
            <person name="Schmitz-Esser S."/>
            <person name="Beier C.L."/>
            <person name="Purkhold U."/>
            <person name="Fartmann B."/>
            <person name="Brandt P."/>
            <person name="Nyakatura G.J."/>
            <person name="Droege M."/>
            <person name="Frishman D."/>
            <person name="Rattei T."/>
            <person name="Mewes H."/>
            <person name="Wagner M."/>
        </authorList>
    </citation>
    <scope>NUCLEOTIDE SEQUENCE [LARGE SCALE GENOMIC DNA]</scope>
    <source>
        <strain evidence="5 6">UWE25</strain>
    </source>
</reference>
<dbReference type="HOGENOM" id="CLU_806200_0_0_0"/>
<protein>
    <recommendedName>
        <fullName evidence="4">RanBP2-type domain-containing protein</fullName>
    </recommendedName>
</protein>
<dbReference type="OrthoDB" id="22031at2"/>
<name>Q6MB73_PARUW</name>
<evidence type="ECO:0000259" key="4">
    <source>
        <dbReference type="PROSITE" id="PS01358"/>
    </source>
</evidence>
<evidence type="ECO:0000256" key="1">
    <source>
        <dbReference type="ARBA" id="ARBA00022723"/>
    </source>
</evidence>
<evidence type="ECO:0000256" key="3">
    <source>
        <dbReference type="ARBA" id="ARBA00022833"/>
    </source>
</evidence>
<dbReference type="SUPFAM" id="SSF90209">
    <property type="entry name" value="Ran binding protein zinc finger-like"/>
    <property type="match status" value="1"/>
</dbReference>
<dbReference type="GO" id="GO:0008270">
    <property type="term" value="F:zinc ion binding"/>
    <property type="evidence" value="ECO:0007669"/>
    <property type="project" value="UniProtKB-KW"/>
</dbReference>
<accession>Q6MB73</accession>
<dbReference type="AlphaFoldDB" id="Q6MB73"/>
<dbReference type="PROSITE" id="PS01358">
    <property type="entry name" value="ZF_RANBP2_1"/>
    <property type="match status" value="1"/>
</dbReference>
<proteinExistence type="predicted"/>
<dbReference type="EMBL" id="BX908798">
    <property type="protein sequence ID" value="CAF24176.1"/>
    <property type="molecule type" value="Genomic_DNA"/>
</dbReference>
<dbReference type="KEGG" id="pcu:PC_RS06980"/>
<dbReference type="eggNOG" id="ENOG5033MKC">
    <property type="taxonomic scope" value="Bacteria"/>
</dbReference>
<dbReference type="RefSeq" id="WP_011176001.1">
    <property type="nucleotide sequence ID" value="NC_005861.2"/>
</dbReference>
<organism evidence="5 6">
    <name type="scientific">Protochlamydia amoebophila (strain UWE25)</name>
    <dbReference type="NCBI Taxonomy" id="264201"/>
    <lineage>
        <taxon>Bacteria</taxon>
        <taxon>Pseudomonadati</taxon>
        <taxon>Chlamydiota</taxon>
        <taxon>Chlamydiia</taxon>
        <taxon>Parachlamydiales</taxon>
        <taxon>Parachlamydiaceae</taxon>
        <taxon>Candidatus Protochlamydia</taxon>
    </lineage>
</organism>
<evidence type="ECO:0000313" key="5">
    <source>
        <dbReference type="EMBL" id="CAF24176.1"/>
    </source>
</evidence>
<feature type="domain" description="RanBP2-type" evidence="4">
    <location>
        <begin position="9"/>
        <end position="30"/>
    </location>
</feature>
<evidence type="ECO:0000256" key="2">
    <source>
        <dbReference type="ARBA" id="ARBA00022771"/>
    </source>
</evidence>
<gene>
    <name evidence="5" type="ORF">PC_RS06980</name>
</gene>
<dbReference type="InterPro" id="IPR036443">
    <property type="entry name" value="Znf_RanBP2_sf"/>
</dbReference>